<dbReference type="Pfam" id="PF21052">
    <property type="entry name" value="EFR3_ARM"/>
    <property type="match status" value="1"/>
</dbReference>
<dbReference type="PANTHER" id="PTHR46087:SF1">
    <property type="entry name" value="ARM REPEAT SUPERFAMILY PROTEIN"/>
    <property type="match status" value="1"/>
</dbReference>
<evidence type="ECO:0000313" key="2">
    <source>
        <dbReference type="EMBL" id="PKA54757.1"/>
    </source>
</evidence>
<dbReference type="EMBL" id="KZ451982">
    <property type="protein sequence ID" value="PKA54757.1"/>
    <property type="molecule type" value="Genomic_DNA"/>
</dbReference>
<organism evidence="2 3">
    <name type="scientific">Apostasia shenzhenica</name>
    <dbReference type="NCBI Taxonomy" id="1088818"/>
    <lineage>
        <taxon>Eukaryota</taxon>
        <taxon>Viridiplantae</taxon>
        <taxon>Streptophyta</taxon>
        <taxon>Embryophyta</taxon>
        <taxon>Tracheophyta</taxon>
        <taxon>Spermatophyta</taxon>
        <taxon>Magnoliopsida</taxon>
        <taxon>Liliopsida</taxon>
        <taxon>Asparagales</taxon>
        <taxon>Orchidaceae</taxon>
        <taxon>Apostasioideae</taxon>
        <taxon>Apostasia</taxon>
    </lineage>
</organism>
<sequence length="829" mass="92946">MGVMSRRVLPVCGRLCFFCPSLRARSRQPVKRYKKLIADIFPRSQNGLPNERMMAKLCEYTSKNLLRIPKITDNLDQKFYKEMRTEHYHLAKVVPCIYSKMLASCKEQMPLFAASMLSIIRTLLDQTRHNDLRILGCLTLVDFINSQVDSTYMFNLEGLIPKVCQACHPVGDDMSLQLRLAGLQALASMVWYLEDLFIVRDILRSLTYWSRVCLQNMANLAKEATTMRRVLEPLFHSFDEENYWSPDKGVAYSVLSLMQNSMQNLGKNDHLLLSMIKHLDHRNVAKQMNVQVNIINIVTQIVQHAQIQASVAIFTTISDLMKHLRKCLQYSIEASITGEELSKWNSILHSALEGCLVELIKKVGDTGPILDIMAVVLENLPSTPIVARTTVSSVFRAARIAAFVPNLLCKKKAFPEALFHQLVLAMSHPDHETRVGSHRIFSAVLAPSVVPPWSIPPISVLPRGYNKRETLFVALSGFSSSETILEKLGKAKYSLQNELTSMRLSGHQVGILLSSIFSQASFQGNNPSNYEAVAHTYNLALLFSRTKASSHVALVRFFRLAFSLRIMSRDYENYLHPSRRRSLYTLASSMLIMSAKAGDLRDLAALIKAQLTVKMVDPYLKIVESSLQAVGVNVQYGSEEDEASALKFLEEVKNEDNDDLREIVSESQVTSAVTDNEDSLNNACRSQSDHNASESKSSVDILSVNQLIESVLETARQATALPVPTTPVPYDEMKSQCEALVVGKQQKMSILLSFKSQREEGLQSETAIEKVIPPSSKSSKLTSHLAEDEPQSSEREKNESSHSHSSEPEQSLRLPPSSPYDKFLKAAGW</sequence>
<dbReference type="InterPro" id="IPR055296">
    <property type="entry name" value="SRL2-like"/>
</dbReference>
<dbReference type="SUPFAM" id="SSF48371">
    <property type="entry name" value="ARM repeat"/>
    <property type="match status" value="1"/>
</dbReference>
<keyword evidence="3" id="KW-1185">Reference proteome</keyword>
<dbReference type="InterPro" id="IPR016024">
    <property type="entry name" value="ARM-type_fold"/>
</dbReference>
<proteinExistence type="predicted"/>
<evidence type="ECO:0000313" key="3">
    <source>
        <dbReference type="Proteomes" id="UP000236161"/>
    </source>
</evidence>
<name>A0A2I0AGT1_9ASPA</name>
<feature type="compositionally biased region" description="Basic and acidic residues" evidence="1">
    <location>
        <begin position="792"/>
        <end position="807"/>
    </location>
</feature>
<gene>
    <name evidence="2" type="ORF">AXF42_Ash000592</name>
</gene>
<dbReference type="STRING" id="1088818.A0A2I0AGT1"/>
<dbReference type="AlphaFoldDB" id="A0A2I0AGT1"/>
<dbReference type="OrthoDB" id="19232at2759"/>
<feature type="region of interest" description="Disordered" evidence="1">
    <location>
        <begin position="764"/>
        <end position="829"/>
    </location>
</feature>
<accession>A0A2I0AGT1</accession>
<dbReference type="PANTHER" id="PTHR46087">
    <property type="entry name" value="PUTATIVE, EXPRESSED-RELATED"/>
    <property type="match status" value="1"/>
</dbReference>
<protein>
    <submittedName>
        <fullName evidence="2">Uncharacterized protein</fullName>
    </submittedName>
</protein>
<dbReference type="InterPro" id="IPR049152">
    <property type="entry name" value="EFR3-like_ARM"/>
</dbReference>
<dbReference type="Proteomes" id="UP000236161">
    <property type="component" value="Unassembled WGS sequence"/>
</dbReference>
<reference evidence="2 3" key="1">
    <citation type="journal article" date="2017" name="Nature">
        <title>The Apostasia genome and the evolution of orchids.</title>
        <authorList>
            <person name="Zhang G.Q."/>
            <person name="Liu K.W."/>
            <person name="Li Z."/>
            <person name="Lohaus R."/>
            <person name="Hsiao Y.Y."/>
            <person name="Niu S.C."/>
            <person name="Wang J.Y."/>
            <person name="Lin Y.C."/>
            <person name="Xu Q."/>
            <person name="Chen L.J."/>
            <person name="Yoshida K."/>
            <person name="Fujiwara S."/>
            <person name="Wang Z.W."/>
            <person name="Zhang Y.Q."/>
            <person name="Mitsuda N."/>
            <person name="Wang M."/>
            <person name="Liu G.H."/>
            <person name="Pecoraro L."/>
            <person name="Huang H.X."/>
            <person name="Xiao X.J."/>
            <person name="Lin M."/>
            <person name="Wu X.Y."/>
            <person name="Wu W.L."/>
            <person name="Chen Y.Y."/>
            <person name="Chang S.B."/>
            <person name="Sakamoto S."/>
            <person name="Ohme-Takagi M."/>
            <person name="Yagi M."/>
            <person name="Zeng S.J."/>
            <person name="Shen C.Y."/>
            <person name="Yeh C.M."/>
            <person name="Luo Y.B."/>
            <person name="Tsai W.C."/>
            <person name="Van de Peer Y."/>
            <person name="Liu Z.J."/>
        </authorList>
    </citation>
    <scope>NUCLEOTIDE SEQUENCE [LARGE SCALE GENOMIC DNA]</scope>
    <source>
        <strain evidence="3">cv. Shenzhen</strain>
        <tissue evidence="2">Stem</tissue>
    </source>
</reference>
<feature type="region of interest" description="Disordered" evidence="1">
    <location>
        <begin position="671"/>
        <end position="699"/>
    </location>
</feature>
<evidence type="ECO:0000256" key="1">
    <source>
        <dbReference type="SAM" id="MobiDB-lite"/>
    </source>
</evidence>
<feature type="compositionally biased region" description="Polar residues" evidence="1">
    <location>
        <begin position="671"/>
        <end position="686"/>
    </location>
</feature>